<sequence length="91" mass="10141">MREARRGSDEKIPSNAFLAPPWHVGSHSSHEDYRVGLLSKFPQHTSSIDKASTSQTVAVTKLVGNRRPSQQNLQEYNSILKKKLAKSNALL</sequence>
<name>A0A8X6N7P8_NEPPI</name>
<gene>
    <name evidence="2" type="ORF">NPIL_515691</name>
</gene>
<proteinExistence type="predicted"/>
<keyword evidence="3" id="KW-1185">Reference proteome</keyword>
<comment type="caution">
    <text evidence="2">The sequence shown here is derived from an EMBL/GenBank/DDBJ whole genome shotgun (WGS) entry which is preliminary data.</text>
</comment>
<feature type="region of interest" description="Disordered" evidence="1">
    <location>
        <begin position="1"/>
        <end position="29"/>
    </location>
</feature>
<protein>
    <submittedName>
        <fullName evidence="2">Uncharacterized protein</fullName>
    </submittedName>
</protein>
<dbReference type="AlphaFoldDB" id="A0A8X6N7P8"/>
<evidence type="ECO:0000313" key="3">
    <source>
        <dbReference type="Proteomes" id="UP000887013"/>
    </source>
</evidence>
<evidence type="ECO:0000256" key="1">
    <source>
        <dbReference type="SAM" id="MobiDB-lite"/>
    </source>
</evidence>
<dbReference type="EMBL" id="BMAW01006272">
    <property type="protein sequence ID" value="GFS98130.1"/>
    <property type="molecule type" value="Genomic_DNA"/>
</dbReference>
<organism evidence="2 3">
    <name type="scientific">Nephila pilipes</name>
    <name type="common">Giant wood spider</name>
    <name type="synonym">Nephila maculata</name>
    <dbReference type="NCBI Taxonomy" id="299642"/>
    <lineage>
        <taxon>Eukaryota</taxon>
        <taxon>Metazoa</taxon>
        <taxon>Ecdysozoa</taxon>
        <taxon>Arthropoda</taxon>
        <taxon>Chelicerata</taxon>
        <taxon>Arachnida</taxon>
        <taxon>Araneae</taxon>
        <taxon>Araneomorphae</taxon>
        <taxon>Entelegynae</taxon>
        <taxon>Araneoidea</taxon>
        <taxon>Nephilidae</taxon>
        <taxon>Nephila</taxon>
    </lineage>
</organism>
<evidence type="ECO:0000313" key="2">
    <source>
        <dbReference type="EMBL" id="GFS98130.1"/>
    </source>
</evidence>
<reference evidence="2" key="1">
    <citation type="submission" date="2020-08" db="EMBL/GenBank/DDBJ databases">
        <title>Multicomponent nature underlies the extraordinary mechanical properties of spider dragline silk.</title>
        <authorList>
            <person name="Kono N."/>
            <person name="Nakamura H."/>
            <person name="Mori M."/>
            <person name="Yoshida Y."/>
            <person name="Ohtoshi R."/>
            <person name="Malay A.D."/>
            <person name="Moran D.A.P."/>
            <person name="Tomita M."/>
            <person name="Numata K."/>
            <person name="Arakawa K."/>
        </authorList>
    </citation>
    <scope>NUCLEOTIDE SEQUENCE</scope>
</reference>
<feature type="compositionally biased region" description="Basic and acidic residues" evidence="1">
    <location>
        <begin position="1"/>
        <end position="12"/>
    </location>
</feature>
<accession>A0A8X6N7P8</accession>
<dbReference type="Proteomes" id="UP000887013">
    <property type="component" value="Unassembled WGS sequence"/>
</dbReference>